<dbReference type="Proteomes" id="UP000254802">
    <property type="component" value="Unassembled WGS sequence"/>
</dbReference>
<sequence length="70" mass="8148">MSELKDENNEVSIYIMSDGAHHFWEHRPRFSEKTTNSIVKFSAALQKRIEKSPTDDYSLVAVQFKISETE</sequence>
<protein>
    <submittedName>
        <fullName evidence="1">Uncharacterized protein</fullName>
    </submittedName>
</protein>
<accession>A0A378MU70</accession>
<organism evidence="1 2">
    <name type="scientific">Mannheimia haemolytica</name>
    <name type="common">Pasteurella haemolytica</name>
    <dbReference type="NCBI Taxonomy" id="75985"/>
    <lineage>
        <taxon>Bacteria</taxon>
        <taxon>Pseudomonadati</taxon>
        <taxon>Pseudomonadota</taxon>
        <taxon>Gammaproteobacteria</taxon>
        <taxon>Pasteurellales</taxon>
        <taxon>Pasteurellaceae</taxon>
        <taxon>Mannheimia</taxon>
    </lineage>
</organism>
<dbReference type="EMBL" id="UGPN01000002">
    <property type="protein sequence ID" value="STY59751.1"/>
    <property type="molecule type" value="Genomic_DNA"/>
</dbReference>
<evidence type="ECO:0000313" key="1">
    <source>
        <dbReference type="EMBL" id="STY59751.1"/>
    </source>
</evidence>
<dbReference type="AlphaFoldDB" id="A0A378MU70"/>
<gene>
    <name evidence="1" type="ORF">NCTC10638_00931</name>
</gene>
<reference evidence="1 2" key="1">
    <citation type="submission" date="2018-06" db="EMBL/GenBank/DDBJ databases">
        <authorList>
            <consortium name="Pathogen Informatics"/>
            <person name="Doyle S."/>
        </authorList>
    </citation>
    <scope>NUCLEOTIDE SEQUENCE [LARGE SCALE GENOMIC DNA]</scope>
    <source>
        <strain evidence="1 2">NCTC10638</strain>
    </source>
</reference>
<evidence type="ECO:0000313" key="2">
    <source>
        <dbReference type="Proteomes" id="UP000254802"/>
    </source>
</evidence>
<proteinExistence type="predicted"/>
<name>A0A378MU70_MANHA</name>